<dbReference type="GO" id="GO:0070181">
    <property type="term" value="F:small ribosomal subunit rRNA binding"/>
    <property type="evidence" value="ECO:0007669"/>
    <property type="project" value="TreeGrafter"/>
</dbReference>
<evidence type="ECO:0000256" key="4">
    <source>
        <dbReference type="HAMAP-Rule" id="MF_00270"/>
    </source>
</evidence>
<dbReference type="PANTHER" id="PTHR13479">
    <property type="entry name" value="30S RIBOSOMAL PROTEIN S18"/>
    <property type="match status" value="1"/>
</dbReference>
<dbReference type="GO" id="GO:0005840">
    <property type="term" value="C:ribosome"/>
    <property type="evidence" value="ECO:0007669"/>
    <property type="project" value="UniProtKB-KW"/>
</dbReference>
<protein>
    <recommendedName>
        <fullName evidence="4">Small ribosomal subunit protein bS18</fullName>
    </recommendedName>
</protein>
<dbReference type="GO" id="GO:0003735">
    <property type="term" value="F:structural constituent of ribosome"/>
    <property type="evidence" value="ECO:0007669"/>
    <property type="project" value="InterPro"/>
</dbReference>
<proteinExistence type="inferred from homology"/>
<dbReference type="Pfam" id="PF01084">
    <property type="entry name" value="Ribosomal_S18"/>
    <property type="match status" value="1"/>
</dbReference>
<evidence type="ECO:0000313" key="6">
    <source>
        <dbReference type="EMBL" id="OGG16691.1"/>
    </source>
</evidence>
<organism evidence="6 7">
    <name type="scientific">Candidatus Gottesmanbacteria bacterium RIFCSPHIGHO2_02_FULL_39_11</name>
    <dbReference type="NCBI Taxonomy" id="1798382"/>
    <lineage>
        <taxon>Bacteria</taxon>
        <taxon>Candidatus Gottesmaniibacteriota</taxon>
    </lineage>
</organism>
<dbReference type="GO" id="GO:0006412">
    <property type="term" value="P:translation"/>
    <property type="evidence" value="ECO:0007669"/>
    <property type="project" value="UniProtKB-UniRule"/>
</dbReference>
<dbReference type="SUPFAM" id="SSF46911">
    <property type="entry name" value="Ribosomal protein S18"/>
    <property type="match status" value="1"/>
</dbReference>
<dbReference type="GO" id="GO:1990904">
    <property type="term" value="C:ribonucleoprotein complex"/>
    <property type="evidence" value="ECO:0007669"/>
    <property type="project" value="UniProtKB-KW"/>
</dbReference>
<dbReference type="Gene3D" id="4.10.640.10">
    <property type="entry name" value="Ribosomal protein S18"/>
    <property type="match status" value="1"/>
</dbReference>
<dbReference type="PRINTS" id="PR00974">
    <property type="entry name" value="RIBOSOMALS18"/>
</dbReference>
<name>A0A1F5ZW92_9BACT</name>
<evidence type="ECO:0000256" key="5">
    <source>
        <dbReference type="RuleBase" id="RU003910"/>
    </source>
</evidence>
<keyword evidence="4" id="KW-0699">rRNA-binding</keyword>
<comment type="similarity">
    <text evidence="1 4 5">Belongs to the bacterial ribosomal protein bS18 family.</text>
</comment>
<dbReference type="STRING" id="1798382.A3D77_02935"/>
<evidence type="ECO:0000256" key="1">
    <source>
        <dbReference type="ARBA" id="ARBA00005589"/>
    </source>
</evidence>
<evidence type="ECO:0000256" key="3">
    <source>
        <dbReference type="ARBA" id="ARBA00023274"/>
    </source>
</evidence>
<keyword evidence="2 4" id="KW-0689">Ribosomal protein</keyword>
<dbReference type="NCBIfam" id="TIGR00165">
    <property type="entry name" value="S18"/>
    <property type="match status" value="1"/>
</dbReference>
<dbReference type="EMBL" id="MFJL01000009">
    <property type="protein sequence ID" value="OGG16691.1"/>
    <property type="molecule type" value="Genomic_DNA"/>
</dbReference>
<keyword evidence="3 4" id="KW-0687">Ribonucleoprotein</keyword>
<dbReference type="InterPro" id="IPR001648">
    <property type="entry name" value="Ribosomal_bS18"/>
</dbReference>
<dbReference type="AlphaFoldDB" id="A0A1F5ZW92"/>
<reference evidence="6 7" key="1">
    <citation type="journal article" date="2016" name="Nat. Commun.">
        <title>Thousands of microbial genomes shed light on interconnected biogeochemical processes in an aquifer system.</title>
        <authorList>
            <person name="Anantharaman K."/>
            <person name="Brown C.T."/>
            <person name="Hug L.A."/>
            <person name="Sharon I."/>
            <person name="Castelle C.J."/>
            <person name="Probst A.J."/>
            <person name="Thomas B.C."/>
            <person name="Singh A."/>
            <person name="Wilkins M.J."/>
            <person name="Karaoz U."/>
            <person name="Brodie E.L."/>
            <person name="Williams K.H."/>
            <person name="Hubbard S.S."/>
            <person name="Banfield J.F."/>
        </authorList>
    </citation>
    <scope>NUCLEOTIDE SEQUENCE [LARGE SCALE GENOMIC DNA]</scope>
</reference>
<dbReference type="HAMAP" id="MF_00270">
    <property type="entry name" value="Ribosomal_bS18"/>
    <property type="match status" value="1"/>
</dbReference>
<evidence type="ECO:0000256" key="2">
    <source>
        <dbReference type="ARBA" id="ARBA00022980"/>
    </source>
</evidence>
<dbReference type="Proteomes" id="UP000176923">
    <property type="component" value="Unassembled WGS sequence"/>
</dbReference>
<dbReference type="PANTHER" id="PTHR13479:SF40">
    <property type="entry name" value="SMALL RIBOSOMAL SUBUNIT PROTEIN BS18M"/>
    <property type="match status" value="1"/>
</dbReference>
<keyword evidence="4" id="KW-0694">RNA-binding</keyword>
<evidence type="ECO:0000313" key="7">
    <source>
        <dbReference type="Proteomes" id="UP000176923"/>
    </source>
</evidence>
<comment type="subunit">
    <text evidence="4">Part of the 30S ribosomal subunit. Forms a tight heterodimer with protein bS6.</text>
</comment>
<sequence>MKSNKNRRLLKKRIIKPKFDYFEKNKIIPDYKDIENIRKFVSERGKIIGRMYTGISQKNQKLLGIAVKRARFLGLLPFKVSA</sequence>
<dbReference type="InterPro" id="IPR036870">
    <property type="entry name" value="Ribosomal_bS18_sf"/>
</dbReference>
<accession>A0A1F5ZW92</accession>
<gene>
    <name evidence="4" type="primary">rpsR</name>
    <name evidence="6" type="ORF">A3D77_02935</name>
</gene>
<comment type="function">
    <text evidence="4">Binds as a heterodimer with protein bS6 to the central domain of the 16S rRNA, where it helps stabilize the platform of the 30S subunit.</text>
</comment>
<comment type="caution">
    <text evidence="6">The sequence shown here is derived from an EMBL/GenBank/DDBJ whole genome shotgun (WGS) entry which is preliminary data.</text>
</comment>